<comment type="caution">
    <text evidence="2">The sequence shown here is derived from an EMBL/GenBank/DDBJ whole genome shotgun (WGS) entry which is preliminary data.</text>
</comment>
<proteinExistence type="predicted"/>
<organism evidence="2 3">
    <name type="scientific">Steinernema hermaphroditum</name>
    <dbReference type="NCBI Taxonomy" id="289476"/>
    <lineage>
        <taxon>Eukaryota</taxon>
        <taxon>Metazoa</taxon>
        <taxon>Ecdysozoa</taxon>
        <taxon>Nematoda</taxon>
        <taxon>Chromadorea</taxon>
        <taxon>Rhabditida</taxon>
        <taxon>Tylenchina</taxon>
        <taxon>Panagrolaimomorpha</taxon>
        <taxon>Strongyloidoidea</taxon>
        <taxon>Steinernematidae</taxon>
        <taxon>Steinernema</taxon>
    </lineage>
</organism>
<name>A0AA39HYS1_9BILA</name>
<gene>
    <name evidence="2" type="ORF">QR680_006799</name>
</gene>
<reference evidence="2" key="1">
    <citation type="submission" date="2023-06" db="EMBL/GenBank/DDBJ databases">
        <title>Genomic analysis of the entomopathogenic nematode Steinernema hermaphroditum.</title>
        <authorList>
            <person name="Schwarz E.M."/>
            <person name="Heppert J.K."/>
            <person name="Baniya A."/>
            <person name="Schwartz H.T."/>
            <person name="Tan C.-H."/>
            <person name="Antoshechkin I."/>
            <person name="Sternberg P.W."/>
            <person name="Goodrich-Blair H."/>
            <person name="Dillman A.R."/>
        </authorList>
    </citation>
    <scope>NUCLEOTIDE SEQUENCE</scope>
    <source>
        <strain evidence="2">PS9179</strain>
        <tissue evidence="2">Whole animal</tissue>
    </source>
</reference>
<keyword evidence="1" id="KW-0472">Membrane</keyword>
<evidence type="ECO:0000256" key="1">
    <source>
        <dbReference type="SAM" id="Phobius"/>
    </source>
</evidence>
<dbReference type="EMBL" id="JAUCMV010000003">
    <property type="protein sequence ID" value="KAK0413428.1"/>
    <property type="molecule type" value="Genomic_DNA"/>
</dbReference>
<accession>A0AA39HYS1</accession>
<keyword evidence="3" id="KW-1185">Reference proteome</keyword>
<evidence type="ECO:0000313" key="3">
    <source>
        <dbReference type="Proteomes" id="UP001175271"/>
    </source>
</evidence>
<feature type="transmembrane region" description="Helical" evidence="1">
    <location>
        <begin position="6"/>
        <end position="31"/>
    </location>
</feature>
<keyword evidence="1" id="KW-1133">Transmembrane helix</keyword>
<keyword evidence="1" id="KW-0812">Transmembrane</keyword>
<dbReference type="Proteomes" id="UP001175271">
    <property type="component" value="Unassembled WGS sequence"/>
</dbReference>
<evidence type="ECO:0000313" key="2">
    <source>
        <dbReference type="EMBL" id="KAK0413428.1"/>
    </source>
</evidence>
<dbReference type="AlphaFoldDB" id="A0AA39HYS1"/>
<sequence length="93" mass="9988">MVTVRATIAMAVGGAAVASSVVTSLITWGILRDSDAIEAIEKKSAEKPKPPEALQNVVEDLTAIRIARSFAVLVIEVCSSVTDIDFEFKFNYT</sequence>
<protein>
    <submittedName>
        <fullName evidence="2">Uncharacterized protein</fullName>
    </submittedName>
</protein>